<proteinExistence type="predicted"/>
<accession>A0A147BL35</accession>
<reference evidence="1" key="1">
    <citation type="journal article" date="2018" name="PLoS Negl. Trop. Dis.">
        <title>Sialome diversity of ticks revealed by RNAseq of single tick salivary glands.</title>
        <authorList>
            <person name="Perner J."/>
            <person name="Kropackova S."/>
            <person name="Kopacek P."/>
            <person name="Ribeiro J.M."/>
        </authorList>
    </citation>
    <scope>NUCLEOTIDE SEQUENCE</scope>
    <source>
        <strain evidence="1">Siblings of single egg batch collected in Ceske Budejovice</strain>
        <tissue evidence="1">Salivary glands</tissue>
    </source>
</reference>
<feature type="non-terminal residue" evidence="1">
    <location>
        <position position="1"/>
    </location>
</feature>
<name>A0A147BL35_IXORI</name>
<protein>
    <submittedName>
        <fullName evidence="1">Uncharacterized protein</fullName>
    </submittedName>
</protein>
<dbReference type="EMBL" id="GEGO01003906">
    <property type="protein sequence ID" value="JAR91498.1"/>
    <property type="molecule type" value="Transcribed_RNA"/>
</dbReference>
<sequence length="107" mass="11671">TAMAKTVTSELLMWKAKWLRQTGDIPVQRIAIETLDACGGDVYLNVQTLPQTLCLTASQRRLGGAHILNPPSLDDVVAVQGDQGVNIHRDIHVDTSSGTDRFADFLL</sequence>
<dbReference type="AlphaFoldDB" id="A0A147BL35"/>
<evidence type="ECO:0000313" key="1">
    <source>
        <dbReference type="EMBL" id="JAR91498.1"/>
    </source>
</evidence>
<organism evidence="1">
    <name type="scientific">Ixodes ricinus</name>
    <name type="common">Common tick</name>
    <name type="synonym">Acarus ricinus</name>
    <dbReference type="NCBI Taxonomy" id="34613"/>
    <lineage>
        <taxon>Eukaryota</taxon>
        <taxon>Metazoa</taxon>
        <taxon>Ecdysozoa</taxon>
        <taxon>Arthropoda</taxon>
        <taxon>Chelicerata</taxon>
        <taxon>Arachnida</taxon>
        <taxon>Acari</taxon>
        <taxon>Parasitiformes</taxon>
        <taxon>Ixodida</taxon>
        <taxon>Ixodoidea</taxon>
        <taxon>Ixodidae</taxon>
        <taxon>Ixodinae</taxon>
        <taxon>Ixodes</taxon>
    </lineage>
</organism>